<gene>
    <name evidence="2" type="ORF">ENO08_00975</name>
</gene>
<feature type="domain" description="CoA-binding" evidence="1">
    <location>
        <begin position="282"/>
        <end position="381"/>
    </location>
</feature>
<accession>A0A7V2ATK8</accession>
<evidence type="ECO:0000313" key="2">
    <source>
        <dbReference type="EMBL" id="HER43016.1"/>
    </source>
</evidence>
<comment type="caution">
    <text evidence="2">The sequence shown here is derived from an EMBL/GenBank/DDBJ whole genome shotgun (WGS) entry which is preliminary data.</text>
</comment>
<protein>
    <recommendedName>
        <fullName evidence="1">CoA-binding domain-containing protein</fullName>
    </recommendedName>
</protein>
<dbReference type="EMBL" id="DSEC01000068">
    <property type="protein sequence ID" value="HER43016.1"/>
    <property type="molecule type" value="Genomic_DNA"/>
</dbReference>
<feature type="non-terminal residue" evidence="2">
    <location>
        <position position="464"/>
    </location>
</feature>
<dbReference type="SUPFAM" id="SSF51735">
    <property type="entry name" value="NAD(P)-binding Rossmann-fold domains"/>
    <property type="match status" value="1"/>
</dbReference>
<dbReference type="SUPFAM" id="SSF56059">
    <property type="entry name" value="Glutathione synthetase ATP-binding domain-like"/>
    <property type="match status" value="1"/>
</dbReference>
<name>A0A7V2ATK8_UNCEI</name>
<dbReference type="InterPro" id="IPR003781">
    <property type="entry name" value="CoA-bd"/>
</dbReference>
<proteinExistence type="predicted"/>
<organism evidence="2">
    <name type="scientific">Eiseniibacteriota bacterium</name>
    <dbReference type="NCBI Taxonomy" id="2212470"/>
    <lineage>
        <taxon>Bacteria</taxon>
        <taxon>Candidatus Eiseniibacteriota</taxon>
    </lineage>
</organism>
<reference evidence="2" key="1">
    <citation type="journal article" date="2020" name="mSystems">
        <title>Genome- and Community-Level Interaction Insights into Carbon Utilization and Element Cycling Functions of Hydrothermarchaeota in Hydrothermal Sediment.</title>
        <authorList>
            <person name="Zhou Z."/>
            <person name="Liu Y."/>
            <person name="Xu W."/>
            <person name="Pan J."/>
            <person name="Luo Z.H."/>
            <person name="Li M."/>
        </authorList>
    </citation>
    <scope>NUCLEOTIDE SEQUENCE [LARGE SCALE GENOMIC DNA]</scope>
    <source>
        <strain evidence="2">SpSt-1233</strain>
    </source>
</reference>
<dbReference type="Gene3D" id="3.30.470.20">
    <property type="entry name" value="ATP-grasp fold, B domain"/>
    <property type="match status" value="1"/>
</dbReference>
<dbReference type="Pfam" id="PF13380">
    <property type="entry name" value="CoA_binding_2"/>
    <property type="match status" value="1"/>
</dbReference>
<dbReference type="SMART" id="SM00881">
    <property type="entry name" value="CoA_binding"/>
    <property type="match status" value="1"/>
</dbReference>
<dbReference type="Pfam" id="PF13549">
    <property type="entry name" value="ATP-grasp_5"/>
    <property type="match status" value="1"/>
</dbReference>
<dbReference type="PANTHER" id="PTHR42793:SF1">
    <property type="entry name" value="PEPTIDYL-LYSINE N-ACETYLTRANSFERASE PATZ"/>
    <property type="match status" value="1"/>
</dbReference>
<dbReference type="InterPro" id="IPR036291">
    <property type="entry name" value="NAD(P)-bd_dom_sf"/>
</dbReference>
<dbReference type="InterPro" id="IPR013815">
    <property type="entry name" value="ATP_grasp_subdomain_1"/>
</dbReference>
<evidence type="ECO:0000259" key="1">
    <source>
        <dbReference type="SMART" id="SM00881"/>
    </source>
</evidence>
<dbReference type="PANTHER" id="PTHR42793">
    <property type="entry name" value="COA BINDING DOMAIN CONTAINING PROTEIN"/>
    <property type="match status" value="1"/>
</dbReference>
<dbReference type="Gene3D" id="3.40.50.720">
    <property type="entry name" value="NAD(P)-binding Rossmann-like Domain"/>
    <property type="match status" value="1"/>
</dbReference>
<sequence length="464" mass="49705">MSNTIEPHAVSAVEKLLLRILEDGREVPREDEIYAVLRLLGFKTPETVFFSSPGEIEESTLAALPGGEVVCKLISPAVAHRTEIGGIRFSPKDPAVLRQIFSDFSATASRHGVELSGMMAARRLEIEDCVPRQLLLSLSQDDAFGPVVAAGIGGTGTEVWNAGLRSGSGLRVMAASMCSESGFVERALGGTVFFPVISGATRISPEPMLPKGALEEAVRRFASLATAFSPLSGRTQVTIRTLEVNPLQIMSDGSLVPLDAMMYISREKGMPASAPLEKIDRLLRPDSMLLIGASAGKVNMGRVILKNLASSERIPRERIYLLHPEAEEIEGCRAFKSLAGLPEKVDTTVFTIPASEDSEALIEELILGERTESMILISGGYDETEGGKELSRRLRGTIARGRGLPGGGTVVNGPNCMGIISGPGGYNTFFLPRYKFQLEGQYGGRSAVISQSGAWLVTLINTQA</sequence>
<dbReference type="Gene3D" id="3.30.1490.20">
    <property type="entry name" value="ATP-grasp fold, A domain"/>
    <property type="match status" value="1"/>
</dbReference>
<dbReference type="AlphaFoldDB" id="A0A7V2ATK8"/>
<dbReference type="Proteomes" id="UP000886069">
    <property type="component" value="Unassembled WGS sequence"/>
</dbReference>
<dbReference type="GO" id="GO:0005524">
    <property type="term" value="F:ATP binding"/>
    <property type="evidence" value="ECO:0007669"/>
    <property type="project" value="InterPro"/>
</dbReference>